<accession>A0A7Y0Q7Z8</accession>
<keyword evidence="9" id="KW-0627">Porphyrin biosynthesis</keyword>
<evidence type="ECO:0000256" key="12">
    <source>
        <dbReference type="ARBA" id="ARBA00060548"/>
    </source>
</evidence>
<keyword evidence="15" id="KW-1185">Reference proteome</keyword>
<gene>
    <name evidence="14" type="primary">cobA</name>
    <name evidence="14" type="ORF">HII17_12825</name>
</gene>
<dbReference type="InterPro" id="IPR050161">
    <property type="entry name" value="Siro_Cobalamin_biosynth"/>
</dbReference>
<comment type="similarity">
    <text evidence="1">Belongs to the precorrin methyltransferase family.</text>
</comment>
<dbReference type="InterPro" id="IPR035996">
    <property type="entry name" value="4pyrrol_Methylase_sf"/>
</dbReference>
<evidence type="ECO:0000313" key="15">
    <source>
        <dbReference type="Proteomes" id="UP000568664"/>
    </source>
</evidence>
<evidence type="ECO:0000256" key="11">
    <source>
        <dbReference type="ARBA" id="ARBA00025705"/>
    </source>
</evidence>
<dbReference type="InterPro" id="IPR014777">
    <property type="entry name" value="4pyrrole_Mease_sub1"/>
</dbReference>
<dbReference type="UniPathway" id="UPA00262">
    <property type="reaction ID" value="UER00211"/>
</dbReference>
<dbReference type="EMBL" id="JABBXH010000004">
    <property type="protein sequence ID" value="NMP32447.1"/>
    <property type="molecule type" value="Genomic_DNA"/>
</dbReference>
<keyword evidence="8" id="KW-0456">Lyase</keyword>
<keyword evidence="10" id="KW-0511">Multifunctional enzyme</keyword>
<dbReference type="GO" id="GO:0032259">
    <property type="term" value="P:methylation"/>
    <property type="evidence" value="ECO:0007669"/>
    <property type="project" value="UniProtKB-KW"/>
</dbReference>
<dbReference type="GO" id="GO:0019354">
    <property type="term" value="P:siroheme biosynthetic process"/>
    <property type="evidence" value="ECO:0007669"/>
    <property type="project" value="UniProtKB-UniPathway"/>
</dbReference>
<proteinExistence type="inferred from homology"/>
<protein>
    <recommendedName>
        <fullName evidence="2">uroporphyrinogen-III C-methyltransferase</fullName>
        <ecNumber evidence="2">2.1.1.107</ecNumber>
    </recommendedName>
</protein>
<dbReference type="GO" id="GO:0016829">
    <property type="term" value="F:lyase activity"/>
    <property type="evidence" value="ECO:0007669"/>
    <property type="project" value="UniProtKB-KW"/>
</dbReference>
<dbReference type="GO" id="GO:0004851">
    <property type="term" value="F:uroporphyrin-III C-methyltransferase activity"/>
    <property type="evidence" value="ECO:0007669"/>
    <property type="project" value="UniProtKB-EC"/>
</dbReference>
<evidence type="ECO:0000256" key="4">
    <source>
        <dbReference type="ARBA" id="ARBA00022603"/>
    </source>
</evidence>
<comment type="pathway">
    <text evidence="12">Cofactor biosynthesis; adenosylcobalamin biosynthesis; precorrin-2 from uroporphyrinogen III: step 1/1.</text>
</comment>
<keyword evidence="3" id="KW-0169">Cobalamin biosynthesis</keyword>
<dbReference type="RefSeq" id="WP_169075781.1">
    <property type="nucleotide sequence ID" value="NZ_JABBXH010000004.1"/>
</dbReference>
<comment type="pathway">
    <text evidence="11">Porphyrin-containing compound metabolism; siroheme biosynthesis; precorrin-2 from uroporphyrinogen III: step 1/1.</text>
</comment>
<name>A0A7Y0Q7Z8_9GAMM</name>
<keyword evidence="7" id="KW-0560">Oxidoreductase</keyword>
<dbReference type="PANTHER" id="PTHR45790">
    <property type="entry name" value="SIROHEME SYNTHASE-RELATED"/>
    <property type="match status" value="1"/>
</dbReference>
<dbReference type="AlphaFoldDB" id="A0A7Y0Q7Z8"/>
<evidence type="ECO:0000256" key="2">
    <source>
        <dbReference type="ARBA" id="ARBA00012162"/>
    </source>
</evidence>
<evidence type="ECO:0000256" key="6">
    <source>
        <dbReference type="ARBA" id="ARBA00022691"/>
    </source>
</evidence>
<keyword evidence="4 14" id="KW-0489">Methyltransferase</keyword>
<dbReference type="PANTHER" id="PTHR45790:SF1">
    <property type="entry name" value="SIROHEME SYNTHASE"/>
    <property type="match status" value="1"/>
</dbReference>
<keyword evidence="6" id="KW-0949">S-adenosyl-L-methionine</keyword>
<evidence type="ECO:0000256" key="3">
    <source>
        <dbReference type="ARBA" id="ARBA00022573"/>
    </source>
</evidence>
<dbReference type="InterPro" id="IPR006366">
    <property type="entry name" value="CobA/CysG_C"/>
</dbReference>
<dbReference type="InterPro" id="IPR014776">
    <property type="entry name" value="4pyrrole_Mease_sub2"/>
</dbReference>
<comment type="caution">
    <text evidence="14">The sequence shown here is derived from an EMBL/GenBank/DDBJ whole genome shotgun (WGS) entry which is preliminary data.</text>
</comment>
<evidence type="ECO:0000256" key="1">
    <source>
        <dbReference type="ARBA" id="ARBA00005879"/>
    </source>
</evidence>
<dbReference type="NCBIfam" id="NF004790">
    <property type="entry name" value="PRK06136.1"/>
    <property type="match status" value="1"/>
</dbReference>
<evidence type="ECO:0000256" key="5">
    <source>
        <dbReference type="ARBA" id="ARBA00022679"/>
    </source>
</evidence>
<dbReference type="Gene3D" id="3.40.1010.10">
    <property type="entry name" value="Cobalt-precorrin-4 Transmethylase, Domain 1"/>
    <property type="match status" value="1"/>
</dbReference>
<evidence type="ECO:0000256" key="10">
    <source>
        <dbReference type="ARBA" id="ARBA00023268"/>
    </source>
</evidence>
<dbReference type="InterPro" id="IPR000878">
    <property type="entry name" value="4pyrrol_Mease"/>
</dbReference>
<dbReference type="FunFam" id="3.40.1010.10:FF:000001">
    <property type="entry name" value="Siroheme synthase"/>
    <property type="match status" value="1"/>
</dbReference>
<dbReference type="CDD" id="cd11642">
    <property type="entry name" value="SUMT"/>
    <property type="match status" value="1"/>
</dbReference>
<dbReference type="GO" id="GO:0009236">
    <property type="term" value="P:cobalamin biosynthetic process"/>
    <property type="evidence" value="ECO:0007669"/>
    <property type="project" value="UniProtKB-KW"/>
</dbReference>
<evidence type="ECO:0000256" key="9">
    <source>
        <dbReference type="ARBA" id="ARBA00023244"/>
    </source>
</evidence>
<dbReference type="Pfam" id="PF00590">
    <property type="entry name" value="TP_methylase"/>
    <property type="match status" value="1"/>
</dbReference>
<dbReference type="NCBIfam" id="TIGR01469">
    <property type="entry name" value="cobA_cysG_Cterm"/>
    <property type="match status" value="1"/>
</dbReference>
<evidence type="ECO:0000313" key="14">
    <source>
        <dbReference type="EMBL" id="NMP32447.1"/>
    </source>
</evidence>
<dbReference type="FunFam" id="3.30.950.10:FF:000001">
    <property type="entry name" value="Siroheme synthase"/>
    <property type="match status" value="1"/>
</dbReference>
<dbReference type="Proteomes" id="UP000568664">
    <property type="component" value="Unassembled WGS sequence"/>
</dbReference>
<dbReference type="Gene3D" id="3.30.950.10">
    <property type="entry name" value="Methyltransferase, Cobalt-precorrin-4 Transmethylase, Domain 2"/>
    <property type="match status" value="1"/>
</dbReference>
<reference evidence="14 15" key="1">
    <citation type="submission" date="2020-04" db="EMBL/GenBank/DDBJ databases">
        <title>Thalassotalea sp. M1531, isolated from the surface of marine red alga.</title>
        <authorList>
            <person name="Pang L."/>
            <person name="Lu D.-C."/>
        </authorList>
    </citation>
    <scope>NUCLEOTIDE SEQUENCE [LARGE SCALE GENOMIC DNA]</scope>
    <source>
        <strain evidence="14 15">M1531</strain>
    </source>
</reference>
<dbReference type="SUPFAM" id="SSF53790">
    <property type="entry name" value="Tetrapyrrole methylase"/>
    <property type="match status" value="1"/>
</dbReference>
<keyword evidence="5 14" id="KW-0808">Transferase</keyword>
<dbReference type="EC" id="2.1.1.107" evidence="2"/>
<evidence type="ECO:0000256" key="7">
    <source>
        <dbReference type="ARBA" id="ARBA00023002"/>
    </source>
</evidence>
<organism evidence="14 15">
    <name type="scientific">Thalassotalea algicola</name>
    <dbReference type="NCBI Taxonomy" id="2716224"/>
    <lineage>
        <taxon>Bacteria</taxon>
        <taxon>Pseudomonadati</taxon>
        <taxon>Pseudomonadota</taxon>
        <taxon>Gammaproteobacteria</taxon>
        <taxon>Alteromonadales</taxon>
        <taxon>Colwelliaceae</taxon>
        <taxon>Thalassotalea</taxon>
    </lineage>
</organism>
<evidence type="ECO:0000259" key="13">
    <source>
        <dbReference type="Pfam" id="PF00590"/>
    </source>
</evidence>
<dbReference type="GO" id="GO:0016491">
    <property type="term" value="F:oxidoreductase activity"/>
    <property type="evidence" value="ECO:0007669"/>
    <property type="project" value="UniProtKB-KW"/>
</dbReference>
<feature type="domain" description="Tetrapyrrole methylase" evidence="13">
    <location>
        <begin position="40"/>
        <end position="249"/>
    </location>
</feature>
<evidence type="ECO:0000256" key="8">
    <source>
        <dbReference type="ARBA" id="ARBA00023239"/>
    </source>
</evidence>
<sequence length="296" mass="32435">MFSVLKLPFLQFKKPLSQSFRWQSKLPTKTKGKGQQQGQVIFVGAGAGDSELLTVKAVNALKQADVVLIDWLVNPEINQLIPGHIERIFVGKKCGQHSMKQADINKLLLKKARENKTVVRLKGGDPSIFARLPEETGILAHNNIPFQIVPGVTAASGCAAYTGIPLTHRDCSQSVKFVTAHLKNEDSQCDWQHLASDKGTLVFYMGLSRVDTIASQLIKFGMNETTPIAVIDQGTSEQQQLCRKTLATINAGQDLKNFKGPALIIVGEVVDMRVLVDLTLTTKQDLLGANLTYKSN</sequence>